<gene>
    <name evidence="7" type="ORF">ADIMK_3562</name>
</gene>
<dbReference type="STRING" id="1232683.ADIMK_3562"/>
<keyword evidence="2 4" id="KW-0560">Oxidoreductase</keyword>
<dbReference type="SUPFAM" id="SSF51735">
    <property type="entry name" value="NAD(P)-binding Rossmann-fold domains"/>
    <property type="match status" value="1"/>
</dbReference>
<dbReference type="Pfam" id="PF02826">
    <property type="entry name" value="2-Hacid_dh_C"/>
    <property type="match status" value="1"/>
</dbReference>
<accession>A0A081FUR7</accession>
<evidence type="ECO:0000259" key="5">
    <source>
        <dbReference type="Pfam" id="PF00389"/>
    </source>
</evidence>
<dbReference type="InterPro" id="IPR050418">
    <property type="entry name" value="D-iso_2-hydroxyacid_DH_PdxB"/>
</dbReference>
<dbReference type="Proteomes" id="UP000028252">
    <property type="component" value="Unassembled WGS sequence"/>
</dbReference>
<evidence type="ECO:0000256" key="2">
    <source>
        <dbReference type="ARBA" id="ARBA00023002"/>
    </source>
</evidence>
<dbReference type="PANTHER" id="PTHR43761">
    <property type="entry name" value="D-ISOMER SPECIFIC 2-HYDROXYACID DEHYDROGENASE FAMILY PROTEIN (AFU_ORTHOLOGUE AFUA_1G13630)"/>
    <property type="match status" value="1"/>
</dbReference>
<dbReference type="RefSeq" id="WP_036191004.1">
    <property type="nucleotide sequence ID" value="NZ_JMQN01000053.1"/>
</dbReference>
<feature type="domain" description="D-isomer specific 2-hydroxyacid dehydrogenase catalytic" evidence="5">
    <location>
        <begin position="30"/>
        <end position="318"/>
    </location>
</feature>
<keyword evidence="3" id="KW-0520">NAD</keyword>
<evidence type="ECO:0000256" key="1">
    <source>
        <dbReference type="ARBA" id="ARBA00005854"/>
    </source>
</evidence>
<dbReference type="InterPro" id="IPR029753">
    <property type="entry name" value="D-isomer_DH_CS"/>
</dbReference>
<evidence type="ECO:0000313" key="7">
    <source>
        <dbReference type="EMBL" id="KEA62272.1"/>
    </source>
</evidence>
<dbReference type="EC" id="1.1.1.95" evidence="7"/>
<evidence type="ECO:0000259" key="6">
    <source>
        <dbReference type="Pfam" id="PF02826"/>
    </source>
</evidence>
<dbReference type="PANTHER" id="PTHR43761:SF1">
    <property type="entry name" value="D-ISOMER SPECIFIC 2-HYDROXYACID DEHYDROGENASE CATALYTIC DOMAIN-CONTAINING PROTEIN-RELATED"/>
    <property type="match status" value="1"/>
</dbReference>
<dbReference type="InterPro" id="IPR006140">
    <property type="entry name" value="D-isomer_DH_NAD-bd"/>
</dbReference>
<dbReference type="EMBL" id="JMQN01000053">
    <property type="protein sequence ID" value="KEA62272.1"/>
    <property type="molecule type" value="Genomic_DNA"/>
</dbReference>
<keyword evidence="8" id="KW-1185">Reference proteome</keyword>
<dbReference type="InterPro" id="IPR036291">
    <property type="entry name" value="NAD(P)-bd_dom_sf"/>
</dbReference>
<dbReference type="CDD" id="cd12162">
    <property type="entry name" value="2-Hacid_dh_4"/>
    <property type="match status" value="1"/>
</dbReference>
<dbReference type="Gene3D" id="3.40.50.720">
    <property type="entry name" value="NAD(P)-binding Rossmann-like Domain"/>
    <property type="match status" value="2"/>
</dbReference>
<feature type="domain" description="D-isomer specific 2-hydroxyacid dehydrogenase NAD-binding" evidence="6">
    <location>
        <begin position="107"/>
        <end position="287"/>
    </location>
</feature>
<evidence type="ECO:0000256" key="4">
    <source>
        <dbReference type="RuleBase" id="RU003719"/>
    </source>
</evidence>
<protein>
    <submittedName>
        <fullName evidence="7">D-3-phosphoglycerate dehydrogenase</fullName>
        <ecNumber evidence="7">1.1.1.95</ecNumber>
    </submittedName>
</protein>
<dbReference type="PATRIC" id="fig|1232683.4.peg.3503"/>
<dbReference type="SUPFAM" id="SSF52283">
    <property type="entry name" value="Formate/glycerate dehydrogenase catalytic domain-like"/>
    <property type="match status" value="1"/>
</dbReference>
<dbReference type="GO" id="GO:0051287">
    <property type="term" value="F:NAD binding"/>
    <property type="evidence" value="ECO:0007669"/>
    <property type="project" value="InterPro"/>
</dbReference>
<sequence>MQKIVFLDRGTLGPSVHVTRPKVAHHWTEYDATHPDQLLERLDGASVAITNKVPLRGPLLEQLPALKLIVVAATGYDVIDMDYCRAHGITVCNVRGYARNTVPEHALALIFALRRSLVGYREDVMAGEWQKSGQFCFFNHPISDLAGSTLGIIGKGALGQALGTLGDALGMKVQYAGYKNAAEAEPGFVDFDEFLRTSDIISLHCPLTPQTRDLLAFDEFRKMARKPILINTGRGGLVNEADCVRALDEGLLAGIGFDCLTSEPMATEHPFHAILGRPNVIVTPHVAWASAEAMQTLWDQVVSHIDNFAAGAPTNVLN</sequence>
<comment type="caution">
    <text evidence="7">The sequence shown here is derived from an EMBL/GenBank/DDBJ whole genome shotgun (WGS) entry which is preliminary data.</text>
</comment>
<dbReference type="Pfam" id="PF00389">
    <property type="entry name" value="2-Hacid_dh"/>
    <property type="match status" value="1"/>
</dbReference>
<dbReference type="InterPro" id="IPR006139">
    <property type="entry name" value="D-isomer_2_OHA_DH_cat_dom"/>
</dbReference>
<comment type="similarity">
    <text evidence="1 4">Belongs to the D-isomer specific 2-hydroxyacid dehydrogenase family.</text>
</comment>
<evidence type="ECO:0000313" key="8">
    <source>
        <dbReference type="Proteomes" id="UP000028252"/>
    </source>
</evidence>
<name>A0A081FUR7_9GAMM</name>
<evidence type="ECO:0000256" key="3">
    <source>
        <dbReference type="ARBA" id="ARBA00023027"/>
    </source>
</evidence>
<reference evidence="7 8" key="1">
    <citation type="submission" date="2014-04" db="EMBL/GenBank/DDBJ databases">
        <title>Marinobacterium kochiensis sp. nov., isolated from sediment sample collected from Kochi backwaters in Kerala, India.</title>
        <authorList>
            <person name="Singh A."/>
            <person name="Pinnaka A.K."/>
        </authorList>
    </citation>
    <scope>NUCLEOTIDE SEQUENCE [LARGE SCALE GENOMIC DNA]</scope>
    <source>
        <strain evidence="7 8">AK27</strain>
    </source>
</reference>
<organism evidence="7 8">
    <name type="scientific">Marinobacterium lacunae</name>
    <dbReference type="NCBI Taxonomy" id="1232683"/>
    <lineage>
        <taxon>Bacteria</taxon>
        <taxon>Pseudomonadati</taxon>
        <taxon>Pseudomonadota</taxon>
        <taxon>Gammaproteobacteria</taxon>
        <taxon>Oceanospirillales</taxon>
        <taxon>Oceanospirillaceae</taxon>
        <taxon>Marinobacterium</taxon>
    </lineage>
</organism>
<dbReference type="AlphaFoldDB" id="A0A081FUR7"/>
<proteinExistence type="inferred from homology"/>
<dbReference type="PROSITE" id="PS00671">
    <property type="entry name" value="D_2_HYDROXYACID_DH_3"/>
    <property type="match status" value="1"/>
</dbReference>
<dbReference type="eggNOG" id="COG1052">
    <property type="taxonomic scope" value="Bacteria"/>
</dbReference>
<dbReference type="GO" id="GO:0004617">
    <property type="term" value="F:phosphoglycerate dehydrogenase activity"/>
    <property type="evidence" value="ECO:0007669"/>
    <property type="project" value="UniProtKB-EC"/>
</dbReference>
<dbReference type="OrthoDB" id="9805416at2"/>